<protein>
    <submittedName>
        <fullName evidence="1">Uncharacterized protein</fullName>
    </submittedName>
</protein>
<gene>
    <name evidence="1" type="ORF">BaRGS_00029376</name>
</gene>
<name>A0ABD0JXE0_9CAEN</name>
<sequence length="277" mass="29718">MVCISVSNLSRSAADLWTCVDQAVCATEDGAKMKGLARAIYSQVYEELSCACIQAADSCMETQTAAYNNNDDPTVKCASTLKIYFLNSAVKAMFQQCSMTSACDVTKDVDDAKLSSVWESAMIIAQSSSCKIAAGTTCSDNLNACADSYVTQMANHVGNAEKCEASEDLIMCARAAKCDVGVETENETLTLSIRSTVFRHQSLNCPAITCSASRAHFATCTATYNMEYTEAGADASKKCIAANTYVECMNGLMCNEYLKADTRTQYQAVVDLKISGC</sequence>
<evidence type="ECO:0000313" key="1">
    <source>
        <dbReference type="EMBL" id="KAK7479384.1"/>
    </source>
</evidence>
<reference evidence="1 2" key="1">
    <citation type="journal article" date="2023" name="Sci. Data">
        <title>Genome assembly of the Korean intertidal mud-creeper Batillaria attramentaria.</title>
        <authorList>
            <person name="Patra A.K."/>
            <person name="Ho P.T."/>
            <person name="Jun S."/>
            <person name="Lee S.J."/>
            <person name="Kim Y."/>
            <person name="Won Y.J."/>
        </authorList>
    </citation>
    <scope>NUCLEOTIDE SEQUENCE [LARGE SCALE GENOMIC DNA]</scope>
    <source>
        <strain evidence="1">Wonlab-2016</strain>
    </source>
</reference>
<dbReference type="Proteomes" id="UP001519460">
    <property type="component" value="Unassembled WGS sequence"/>
</dbReference>
<keyword evidence="2" id="KW-1185">Reference proteome</keyword>
<organism evidence="1 2">
    <name type="scientific">Batillaria attramentaria</name>
    <dbReference type="NCBI Taxonomy" id="370345"/>
    <lineage>
        <taxon>Eukaryota</taxon>
        <taxon>Metazoa</taxon>
        <taxon>Spiralia</taxon>
        <taxon>Lophotrochozoa</taxon>
        <taxon>Mollusca</taxon>
        <taxon>Gastropoda</taxon>
        <taxon>Caenogastropoda</taxon>
        <taxon>Sorbeoconcha</taxon>
        <taxon>Cerithioidea</taxon>
        <taxon>Batillariidae</taxon>
        <taxon>Batillaria</taxon>
    </lineage>
</organism>
<feature type="non-terminal residue" evidence="1">
    <location>
        <position position="277"/>
    </location>
</feature>
<evidence type="ECO:0000313" key="2">
    <source>
        <dbReference type="Proteomes" id="UP001519460"/>
    </source>
</evidence>
<dbReference type="EMBL" id="JACVVK020000304">
    <property type="protein sequence ID" value="KAK7479384.1"/>
    <property type="molecule type" value="Genomic_DNA"/>
</dbReference>
<dbReference type="AlphaFoldDB" id="A0ABD0JXE0"/>
<comment type="caution">
    <text evidence="1">The sequence shown here is derived from an EMBL/GenBank/DDBJ whole genome shotgun (WGS) entry which is preliminary data.</text>
</comment>
<accession>A0ABD0JXE0</accession>
<proteinExistence type="predicted"/>